<protein>
    <recommendedName>
        <fullName evidence="2">G domain-containing protein</fullName>
    </recommendedName>
</protein>
<keyword evidence="1" id="KW-0175">Coiled coil</keyword>
<dbReference type="AlphaFoldDB" id="A0A2H3JJR9"/>
<evidence type="ECO:0000256" key="1">
    <source>
        <dbReference type="SAM" id="Coils"/>
    </source>
</evidence>
<dbReference type="Pfam" id="PF01926">
    <property type="entry name" value="MMR_HSR1"/>
    <property type="match status" value="1"/>
</dbReference>
<dbReference type="InterPro" id="IPR027417">
    <property type="entry name" value="P-loop_NTPase"/>
</dbReference>
<dbReference type="CDD" id="cd00882">
    <property type="entry name" value="Ras_like_GTPase"/>
    <property type="match status" value="1"/>
</dbReference>
<gene>
    <name evidence="3" type="ORF">WOLCODRAFT_72453</name>
</gene>
<name>A0A2H3JJR9_WOLCO</name>
<accession>A0A2H3JJR9</accession>
<dbReference type="SUPFAM" id="SSF52540">
    <property type="entry name" value="P-loop containing nucleoside triphosphate hydrolases"/>
    <property type="match status" value="1"/>
</dbReference>
<dbReference type="GO" id="GO:0005525">
    <property type="term" value="F:GTP binding"/>
    <property type="evidence" value="ECO:0007669"/>
    <property type="project" value="InterPro"/>
</dbReference>
<evidence type="ECO:0000313" key="3">
    <source>
        <dbReference type="EMBL" id="PCH42101.1"/>
    </source>
</evidence>
<dbReference type="OrthoDB" id="8954335at2759"/>
<evidence type="ECO:0000313" key="4">
    <source>
        <dbReference type="Proteomes" id="UP000218811"/>
    </source>
</evidence>
<dbReference type="OMA" id="PMLFGDP"/>
<feature type="domain" description="G" evidence="2">
    <location>
        <begin position="1"/>
        <end position="60"/>
    </location>
</feature>
<dbReference type="InterPro" id="IPR006073">
    <property type="entry name" value="GTP-bd"/>
</dbReference>
<evidence type="ECO:0000259" key="2">
    <source>
        <dbReference type="Pfam" id="PF01926"/>
    </source>
</evidence>
<dbReference type="Gene3D" id="3.40.50.300">
    <property type="entry name" value="P-loop containing nucleotide triphosphate hydrolases"/>
    <property type="match status" value="1"/>
</dbReference>
<feature type="non-terminal residue" evidence="3">
    <location>
        <position position="1"/>
    </location>
</feature>
<dbReference type="EMBL" id="KB468124">
    <property type="protein sequence ID" value="PCH42101.1"/>
    <property type="molecule type" value="Genomic_DNA"/>
</dbReference>
<reference evidence="3 4" key="1">
    <citation type="journal article" date="2012" name="Science">
        <title>The Paleozoic origin of enzymatic lignin decomposition reconstructed from 31 fungal genomes.</title>
        <authorList>
            <person name="Floudas D."/>
            <person name="Binder M."/>
            <person name="Riley R."/>
            <person name="Barry K."/>
            <person name="Blanchette R.A."/>
            <person name="Henrissat B."/>
            <person name="Martinez A.T."/>
            <person name="Otillar R."/>
            <person name="Spatafora J.W."/>
            <person name="Yadav J.S."/>
            <person name="Aerts A."/>
            <person name="Benoit I."/>
            <person name="Boyd A."/>
            <person name="Carlson A."/>
            <person name="Copeland A."/>
            <person name="Coutinho P.M."/>
            <person name="de Vries R.P."/>
            <person name="Ferreira P."/>
            <person name="Findley K."/>
            <person name="Foster B."/>
            <person name="Gaskell J."/>
            <person name="Glotzer D."/>
            <person name="Gorecki P."/>
            <person name="Heitman J."/>
            <person name="Hesse C."/>
            <person name="Hori C."/>
            <person name="Igarashi K."/>
            <person name="Jurgens J.A."/>
            <person name="Kallen N."/>
            <person name="Kersten P."/>
            <person name="Kohler A."/>
            <person name="Kuees U."/>
            <person name="Kumar T.K.A."/>
            <person name="Kuo A."/>
            <person name="LaButti K."/>
            <person name="Larrondo L.F."/>
            <person name="Lindquist E."/>
            <person name="Ling A."/>
            <person name="Lombard V."/>
            <person name="Lucas S."/>
            <person name="Lundell T."/>
            <person name="Martin R."/>
            <person name="McLaughlin D.J."/>
            <person name="Morgenstern I."/>
            <person name="Morin E."/>
            <person name="Murat C."/>
            <person name="Nagy L.G."/>
            <person name="Nolan M."/>
            <person name="Ohm R.A."/>
            <person name="Patyshakuliyeva A."/>
            <person name="Rokas A."/>
            <person name="Ruiz-Duenas F.J."/>
            <person name="Sabat G."/>
            <person name="Salamov A."/>
            <person name="Samejima M."/>
            <person name="Schmutz J."/>
            <person name="Slot J.C."/>
            <person name="St John F."/>
            <person name="Stenlid J."/>
            <person name="Sun H."/>
            <person name="Sun S."/>
            <person name="Syed K."/>
            <person name="Tsang A."/>
            <person name="Wiebenga A."/>
            <person name="Young D."/>
            <person name="Pisabarro A."/>
            <person name="Eastwood D.C."/>
            <person name="Martin F."/>
            <person name="Cullen D."/>
            <person name="Grigoriev I.V."/>
            <person name="Hibbett D.S."/>
        </authorList>
    </citation>
    <scope>NUCLEOTIDE SEQUENCE [LARGE SCALE GENOMIC DNA]</scope>
    <source>
        <strain evidence="3 4">MD-104</strain>
    </source>
</reference>
<dbReference type="Proteomes" id="UP000218811">
    <property type="component" value="Unassembled WGS sequence"/>
</dbReference>
<proteinExistence type="predicted"/>
<keyword evidence="4" id="KW-1185">Reference proteome</keyword>
<organism evidence="3 4">
    <name type="scientific">Wolfiporia cocos (strain MD-104)</name>
    <name type="common">Brown rot fungus</name>
    <dbReference type="NCBI Taxonomy" id="742152"/>
    <lineage>
        <taxon>Eukaryota</taxon>
        <taxon>Fungi</taxon>
        <taxon>Dikarya</taxon>
        <taxon>Basidiomycota</taxon>
        <taxon>Agaricomycotina</taxon>
        <taxon>Agaricomycetes</taxon>
        <taxon>Polyporales</taxon>
        <taxon>Phaeolaceae</taxon>
        <taxon>Wolfiporia</taxon>
    </lineage>
</organism>
<sequence>VMGPTGVGKTSFINLASGSTLRVGSGLESMTDCIQSAPPFRLDGYNITLVDTPGFDDTSKSDVEILSSIANYLGRCAAKKKYLSGVIYMHRITDNRVGGAAKRNFKMFMELCGSQGLSNANIVFNMWNQVDERTRNSRKEELLGKDIFFKPAIDAGAEPLEHDNTVQSAHSILRGLAQKQPCELQIQKELVRQHKFLCDTAAGSALWGDLAEKERQHQEQLRDMQRDIEEAIRQRDETEQIELEEARRELEEAKSRLVQEREKLRTSKLTTSCPNILTRVYDCFRRLSGVLLCIPRSHAVANGVSSGRV</sequence>
<feature type="coiled-coil region" evidence="1">
    <location>
        <begin position="210"/>
        <end position="270"/>
    </location>
</feature>